<dbReference type="EMBL" id="JBHPEI010000007">
    <property type="protein sequence ID" value="MFC1799465.1"/>
    <property type="molecule type" value="Genomic_DNA"/>
</dbReference>
<reference evidence="2 3" key="1">
    <citation type="submission" date="2024-09" db="EMBL/GenBank/DDBJ databases">
        <authorList>
            <person name="D'Angelo T."/>
        </authorList>
    </citation>
    <scope>NUCLEOTIDE SEQUENCE [LARGE SCALE GENOMIC DNA]</scope>
    <source>
        <strain evidence="2">SAG AM-311-F02</strain>
    </source>
</reference>
<evidence type="ECO:0000259" key="1">
    <source>
        <dbReference type="Pfam" id="PF01208"/>
    </source>
</evidence>
<dbReference type="InterPro" id="IPR052024">
    <property type="entry name" value="Methanogen_methyltrans"/>
</dbReference>
<dbReference type="Proteomes" id="UP001594288">
    <property type="component" value="Unassembled WGS sequence"/>
</dbReference>
<dbReference type="PANTHER" id="PTHR47099:SF1">
    <property type="entry name" value="METHYLCOBAMIDE:COM METHYLTRANSFERASE MTBA"/>
    <property type="match status" value="1"/>
</dbReference>
<dbReference type="Gene3D" id="3.20.20.210">
    <property type="match status" value="1"/>
</dbReference>
<organism evidence="2 3">
    <name type="scientific">Eiseniibacteriota bacterium</name>
    <dbReference type="NCBI Taxonomy" id="2212470"/>
    <lineage>
        <taxon>Bacteria</taxon>
        <taxon>Candidatus Eiseniibacteriota</taxon>
    </lineage>
</organism>
<dbReference type="InterPro" id="IPR000257">
    <property type="entry name" value="Uroporphyrinogen_deCOase"/>
</dbReference>
<dbReference type="SUPFAM" id="SSF51726">
    <property type="entry name" value="UROD/MetE-like"/>
    <property type="match status" value="1"/>
</dbReference>
<gene>
    <name evidence="2" type="ORF">ACFL2Z_00935</name>
</gene>
<dbReference type="PANTHER" id="PTHR47099">
    <property type="entry name" value="METHYLCOBAMIDE:COM METHYLTRANSFERASE MTBA"/>
    <property type="match status" value="1"/>
</dbReference>
<proteinExistence type="predicted"/>
<keyword evidence="3" id="KW-1185">Reference proteome</keyword>
<sequence>MTSRERVKLVFEGGIPDRVPIHDGYWDDALQRWTSEGLPPEVAADKDDRLGEFFGTEIRLIRINDSFLVKDRVLAEDDRYITQLNKNGGVEKFIKGRTSTPGLISFAVNSRAEWEEMKPRLRSVEGRLPSDLESHYRNFRKNDRFVMACVHEPYEASWSKLGPEFLLESMITDPGLVRDVFETMTDLEIAVCEDLFNRGYEVDGAWIWGDIAYSRGLLFSPEIYREILYPCHQRLIGFFADKGLPVVYHSDGDIRPVIPLLIEAGVRCLQPLEAKAGMDLLELKREYGDRLAFMGNVDFEQVTRGREAAEQEVRTKVGLGKEGGGYIYHSDHSVPPTMSLEDYRYVLDLVKKYGKY</sequence>
<accession>A0ABV6YN14</accession>
<evidence type="ECO:0000313" key="2">
    <source>
        <dbReference type="EMBL" id="MFC1799465.1"/>
    </source>
</evidence>
<evidence type="ECO:0000313" key="3">
    <source>
        <dbReference type="Proteomes" id="UP001594288"/>
    </source>
</evidence>
<name>A0ABV6YN14_UNCEI</name>
<dbReference type="InterPro" id="IPR038071">
    <property type="entry name" value="UROD/MetE-like_sf"/>
</dbReference>
<dbReference type="Pfam" id="PF01208">
    <property type="entry name" value="URO-D"/>
    <property type="match status" value="1"/>
</dbReference>
<feature type="domain" description="Uroporphyrinogen decarboxylase (URO-D)" evidence="1">
    <location>
        <begin position="162"/>
        <end position="353"/>
    </location>
</feature>
<protein>
    <submittedName>
        <fullName evidence="2">Uroporphyrinogen decarboxylase family protein</fullName>
    </submittedName>
</protein>
<comment type="caution">
    <text evidence="2">The sequence shown here is derived from an EMBL/GenBank/DDBJ whole genome shotgun (WGS) entry which is preliminary data.</text>
</comment>